<reference evidence="2" key="1">
    <citation type="submission" date="2022-07" db="EMBL/GenBank/DDBJ databases">
        <title>Genome analysis of Parmales, a sister group of diatoms, reveals the evolutionary specialization of diatoms from phago-mixotrophs to photoautotrophs.</title>
        <authorList>
            <person name="Ban H."/>
            <person name="Sato S."/>
            <person name="Yoshikawa S."/>
            <person name="Kazumasa Y."/>
            <person name="Nakamura Y."/>
            <person name="Ichinomiya M."/>
            <person name="Saitoh K."/>
            <person name="Sato N."/>
            <person name="Blanc-Mathieu R."/>
            <person name="Endo H."/>
            <person name="Kuwata A."/>
            <person name="Ogata H."/>
        </authorList>
    </citation>
    <scope>NUCLEOTIDE SEQUENCE</scope>
</reference>
<dbReference type="EMBL" id="BRXZ01002109">
    <property type="protein sequence ID" value="GMH54643.1"/>
    <property type="molecule type" value="Genomic_DNA"/>
</dbReference>
<dbReference type="AlphaFoldDB" id="A0A9W7DXU2"/>
<comment type="caution">
    <text evidence="2">The sequence shown here is derived from an EMBL/GenBank/DDBJ whole genome shotgun (WGS) entry which is preliminary data.</text>
</comment>
<feature type="compositionally biased region" description="Basic and acidic residues" evidence="1">
    <location>
        <begin position="29"/>
        <end position="39"/>
    </location>
</feature>
<name>A0A9W7DXU2_9STRA</name>
<dbReference type="OrthoDB" id="205534at2759"/>
<proteinExistence type="predicted"/>
<organism evidence="2 3">
    <name type="scientific">Triparma retinervis</name>
    <dbReference type="NCBI Taxonomy" id="2557542"/>
    <lineage>
        <taxon>Eukaryota</taxon>
        <taxon>Sar</taxon>
        <taxon>Stramenopiles</taxon>
        <taxon>Ochrophyta</taxon>
        <taxon>Bolidophyceae</taxon>
        <taxon>Parmales</taxon>
        <taxon>Triparmaceae</taxon>
        <taxon>Triparma</taxon>
    </lineage>
</organism>
<feature type="compositionally biased region" description="Basic residues" evidence="1">
    <location>
        <begin position="12"/>
        <end position="28"/>
    </location>
</feature>
<gene>
    <name evidence="2" type="ORF">TrRE_jg11381</name>
</gene>
<evidence type="ECO:0000313" key="2">
    <source>
        <dbReference type="EMBL" id="GMH54643.1"/>
    </source>
</evidence>
<keyword evidence="3" id="KW-1185">Reference proteome</keyword>
<protein>
    <submittedName>
        <fullName evidence="2">Uncharacterized protein</fullName>
    </submittedName>
</protein>
<evidence type="ECO:0000313" key="3">
    <source>
        <dbReference type="Proteomes" id="UP001165082"/>
    </source>
</evidence>
<feature type="region of interest" description="Disordered" evidence="1">
    <location>
        <begin position="1"/>
        <end position="49"/>
    </location>
</feature>
<sequence>MSEPPPITAKVTPKRHRRKNKLKAAARRAAKEAQEREENGESDFSEDEKVVIPTSVDLANKKKEEGTLTIELRQILDSDSDWDSDDDSYVYYGEESKGVAFDYDDDDGDEDDSVKIPELARAKTAQGDVEDQGPIPPVPSRPAWLLDLDEADVGSLTEIIKERAFGIAARQVINDDDKEDDLSIVSIATKFGISDEKVEELAAWLATGGNDEEGAMEEIMKGETDPDSEAAEVETKDDEDAAMAAIMNSLGAAREKMESDERDLSGAAALDGASENIPGEGEDSGGNDFASAGSPAKAPETSLSSGEESDYGVEGFGYKAVIRAEVPIPRSYMDLQMAFADAFPWHDASLVCERANGKSIGPSDTDFKRDELIVFREYMPEMRKEKQLKKVQGLNSAWEEVEYGPGLSKFKLRSWQHY</sequence>
<accession>A0A9W7DXU2</accession>
<feature type="region of interest" description="Disordered" evidence="1">
    <location>
        <begin position="271"/>
        <end position="310"/>
    </location>
</feature>
<dbReference type="Proteomes" id="UP001165082">
    <property type="component" value="Unassembled WGS sequence"/>
</dbReference>
<evidence type="ECO:0000256" key="1">
    <source>
        <dbReference type="SAM" id="MobiDB-lite"/>
    </source>
</evidence>